<dbReference type="STRING" id="299467.A0A443S5Q5"/>
<evidence type="ECO:0000256" key="3">
    <source>
        <dbReference type="ARBA" id="ARBA00013081"/>
    </source>
</evidence>
<evidence type="ECO:0000256" key="2">
    <source>
        <dbReference type="ARBA" id="ARBA00006717"/>
    </source>
</evidence>
<evidence type="ECO:0000256" key="6">
    <source>
        <dbReference type="ARBA" id="ARBA00023128"/>
    </source>
</evidence>
<dbReference type="SUPFAM" id="SSF53254">
    <property type="entry name" value="Phosphoglycerate mutase-like"/>
    <property type="match status" value="1"/>
</dbReference>
<sequence>MSSLLRGSKKVLFGIGLAGCGAAAALFLGLNDDRKVAKAFSLETYRNEYLSNSPPPSSDLKWDFNWDKRDPAMLVKPLLKGTFRSEIEENNYNEKLEKAKVTANRHLLLIRHGQYNLNGMNDNERVLTQLGRQQALLTGLRLKELALPYSRIVQSTMSRATETAQIISKQLPELSVTSCELLREGAPIPPDPPVSGYRVPSKQYYEDGARIEAAFRRYFHRAKPSQTVDSYDILVCHANVIRYFVCRALQFPPEAWLRFNLHNCSLTWITIRPSGRVVVYTVGDSGHIPRDKMTTS</sequence>
<evidence type="ECO:0000256" key="12">
    <source>
        <dbReference type="ARBA" id="ARBA00042520"/>
    </source>
</evidence>
<dbReference type="PANTHER" id="PTHR20935:SF0">
    <property type="entry name" value="SERINE_THREONINE-PROTEIN PHOSPHATASE PGAM5, MITOCHONDRIAL"/>
    <property type="match status" value="1"/>
</dbReference>
<dbReference type="AlphaFoldDB" id="A0A443S5Q5"/>
<evidence type="ECO:0000313" key="16">
    <source>
        <dbReference type="EMBL" id="RWS22898.1"/>
    </source>
</evidence>
<evidence type="ECO:0000256" key="8">
    <source>
        <dbReference type="ARBA" id="ARBA00037234"/>
    </source>
</evidence>
<feature type="transmembrane region" description="Helical" evidence="15">
    <location>
        <begin position="12"/>
        <end position="30"/>
    </location>
</feature>
<evidence type="ECO:0000256" key="1">
    <source>
        <dbReference type="ARBA" id="ARBA00004294"/>
    </source>
</evidence>
<evidence type="ECO:0000256" key="10">
    <source>
        <dbReference type="ARBA" id="ARBA00039765"/>
    </source>
</evidence>
<evidence type="ECO:0000256" key="4">
    <source>
        <dbReference type="ARBA" id="ARBA00022787"/>
    </source>
</evidence>
<keyword evidence="15" id="KW-1133">Transmembrane helix</keyword>
<dbReference type="GO" id="GO:0090141">
    <property type="term" value="P:positive regulation of mitochondrial fission"/>
    <property type="evidence" value="ECO:0007669"/>
    <property type="project" value="TreeGrafter"/>
</dbReference>
<evidence type="ECO:0000256" key="13">
    <source>
        <dbReference type="ARBA" id="ARBA00047761"/>
    </source>
</evidence>
<dbReference type="Proteomes" id="UP000288716">
    <property type="component" value="Unassembled WGS sequence"/>
</dbReference>
<reference evidence="16 17" key="1">
    <citation type="journal article" date="2018" name="Gigascience">
        <title>Genomes of trombidid mites reveal novel predicted allergens and laterally-transferred genes associated with secondary metabolism.</title>
        <authorList>
            <person name="Dong X."/>
            <person name="Chaisiri K."/>
            <person name="Xia D."/>
            <person name="Armstrong S.D."/>
            <person name="Fang Y."/>
            <person name="Donnelly M.J."/>
            <person name="Kadowaki T."/>
            <person name="McGarry J.W."/>
            <person name="Darby A.C."/>
            <person name="Makepeace B.L."/>
        </authorList>
    </citation>
    <scope>NUCLEOTIDE SEQUENCE [LARGE SCALE GENOMIC DNA]</scope>
    <source>
        <strain evidence="16">UoL-UT</strain>
    </source>
</reference>
<evidence type="ECO:0000256" key="5">
    <source>
        <dbReference type="ARBA" id="ARBA00022801"/>
    </source>
</evidence>
<dbReference type="PANTHER" id="PTHR20935">
    <property type="entry name" value="PHOSPHOGLYCERATE MUTASE-RELATED"/>
    <property type="match status" value="1"/>
</dbReference>
<evidence type="ECO:0000256" key="15">
    <source>
        <dbReference type="SAM" id="Phobius"/>
    </source>
</evidence>
<dbReference type="InterPro" id="IPR029033">
    <property type="entry name" value="His_PPase_superfam"/>
</dbReference>
<proteinExistence type="inferred from homology"/>
<comment type="catalytic activity">
    <reaction evidence="13">
        <text>O-phospho-L-seryl-[protein] + H2O = L-seryl-[protein] + phosphate</text>
        <dbReference type="Rhea" id="RHEA:20629"/>
        <dbReference type="Rhea" id="RHEA-COMP:9863"/>
        <dbReference type="Rhea" id="RHEA-COMP:11604"/>
        <dbReference type="ChEBI" id="CHEBI:15377"/>
        <dbReference type="ChEBI" id="CHEBI:29999"/>
        <dbReference type="ChEBI" id="CHEBI:43474"/>
        <dbReference type="ChEBI" id="CHEBI:83421"/>
        <dbReference type="EC" id="3.1.3.16"/>
    </reaction>
</comment>
<keyword evidence="6" id="KW-0496">Mitochondrion</keyword>
<comment type="function">
    <text evidence="8">Displays phosphatase activity for serine/threonine residues, and dephosphorylates and activates Pk92B kinase. Has apparently no phosphoglycerate mutase activity.</text>
</comment>
<evidence type="ECO:0000256" key="14">
    <source>
        <dbReference type="ARBA" id="ARBA00048336"/>
    </source>
</evidence>
<comment type="caution">
    <text evidence="16">The sequence shown here is derived from an EMBL/GenBank/DDBJ whole genome shotgun (WGS) entry which is preliminary data.</text>
</comment>
<comment type="subcellular location">
    <subcellularLocation>
        <location evidence="1">Mitochondrion outer membrane</location>
    </subcellularLocation>
</comment>
<dbReference type="VEuPathDB" id="VectorBase:LDEU009142"/>
<evidence type="ECO:0000256" key="9">
    <source>
        <dbReference type="ARBA" id="ARBA00038605"/>
    </source>
</evidence>
<dbReference type="OrthoDB" id="2118094at2759"/>
<dbReference type="SMART" id="SM00855">
    <property type="entry name" value="PGAM"/>
    <property type="match status" value="1"/>
</dbReference>
<dbReference type="InterPro" id="IPR051021">
    <property type="entry name" value="Mito_Ser/Thr_phosphatase"/>
</dbReference>
<keyword evidence="17" id="KW-1185">Reference proteome</keyword>
<dbReference type="InterPro" id="IPR013078">
    <property type="entry name" value="His_Pase_superF_clade-1"/>
</dbReference>
<evidence type="ECO:0000256" key="11">
    <source>
        <dbReference type="ARBA" id="ARBA00040722"/>
    </source>
</evidence>
<dbReference type="GO" id="GO:0005741">
    <property type="term" value="C:mitochondrial outer membrane"/>
    <property type="evidence" value="ECO:0007669"/>
    <property type="project" value="UniProtKB-SubCell"/>
</dbReference>
<keyword evidence="15" id="KW-0812">Transmembrane</keyword>
<gene>
    <name evidence="16" type="ORF">B4U80_06328</name>
</gene>
<keyword evidence="7 15" id="KW-0472">Membrane</keyword>
<organism evidence="16 17">
    <name type="scientific">Leptotrombidium deliense</name>
    <dbReference type="NCBI Taxonomy" id="299467"/>
    <lineage>
        <taxon>Eukaryota</taxon>
        <taxon>Metazoa</taxon>
        <taxon>Ecdysozoa</taxon>
        <taxon>Arthropoda</taxon>
        <taxon>Chelicerata</taxon>
        <taxon>Arachnida</taxon>
        <taxon>Acari</taxon>
        <taxon>Acariformes</taxon>
        <taxon>Trombidiformes</taxon>
        <taxon>Prostigmata</taxon>
        <taxon>Anystina</taxon>
        <taxon>Parasitengona</taxon>
        <taxon>Trombiculoidea</taxon>
        <taxon>Trombiculidae</taxon>
        <taxon>Leptotrombidium</taxon>
    </lineage>
</organism>
<dbReference type="Gene3D" id="3.40.50.1240">
    <property type="entry name" value="Phosphoglycerate mutase-like"/>
    <property type="match status" value="1"/>
</dbReference>
<dbReference type="EMBL" id="NCKV01007631">
    <property type="protein sequence ID" value="RWS22898.1"/>
    <property type="molecule type" value="Genomic_DNA"/>
</dbReference>
<dbReference type="Pfam" id="PF00300">
    <property type="entry name" value="His_Phos_1"/>
    <property type="match status" value="2"/>
</dbReference>
<accession>A0A443S5Q5</accession>
<dbReference type="GO" id="GO:0004722">
    <property type="term" value="F:protein serine/threonine phosphatase activity"/>
    <property type="evidence" value="ECO:0007669"/>
    <property type="project" value="UniProtKB-EC"/>
</dbReference>
<keyword evidence="5" id="KW-0378">Hydrolase</keyword>
<evidence type="ECO:0000256" key="7">
    <source>
        <dbReference type="ARBA" id="ARBA00023136"/>
    </source>
</evidence>
<comment type="catalytic activity">
    <reaction evidence="14">
        <text>O-phospho-L-threonyl-[protein] + H2O = L-threonyl-[protein] + phosphate</text>
        <dbReference type="Rhea" id="RHEA:47004"/>
        <dbReference type="Rhea" id="RHEA-COMP:11060"/>
        <dbReference type="Rhea" id="RHEA-COMP:11605"/>
        <dbReference type="ChEBI" id="CHEBI:15377"/>
        <dbReference type="ChEBI" id="CHEBI:30013"/>
        <dbReference type="ChEBI" id="CHEBI:43474"/>
        <dbReference type="ChEBI" id="CHEBI:61977"/>
        <dbReference type="EC" id="3.1.3.16"/>
    </reaction>
</comment>
<comment type="subunit">
    <text evidence="9">Interacts with Pk92B/ASK1.</text>
</comment>
<dbReference type="CDD" id="cd07067">
    <property type="entry name" value="HP_PGM_like"/>
    <property type="match status" value="1"/>
</dbReference>
<evidence type="ECO:0000313" key="17">
    <source>
        <dbReference type="Proteomes" id="UP000288716"/>
    </source>
</evidence>
<keyword evidence="4" id="KW-1000">Mitochondrion outer membrane</keyword>
<dbReference type="EC" id="3.1.3.16" evidence="3"/>
<dbReference type="FunFam" id="3.40.50.1240:FF:000009">
    <property type="entry name" value="serine/threonine-protein phosphatase PGAM5, mitochondrial isoform X1"/>
    <property type="match status" value="1"/>
</dbReference>
<name>A0A443S5Q5_9ACAR</name>
<protein>
    <recommendedName>
        <fullName evidence="10">Serine/threonine-protein phosphatase PGAM5, mitochondrial</fullName>
        <ecNumber evidence="3">3.1.3.16</ecNumber>
    </recommendedName>
    <alternativeName>
        <fullName evidence="12">Phosphoglycerate mutase family member 5 homolog</fullName>
    </alternativeName>
    <alternativeName>
        <fullName evidence="11">Serine/threonine-protein phosphatase Pgam5, mitochondrial</fullName>
    </alternativeName>
</protein>
<comment type="similarity">
    <text evidence="2">Belongs to the phosphoglycerate mutase family. BPG-dependent PGAM subfamily.</text>
</comment>